<keyword evidence="6 9" id="KW-1133">Transmembrane helix</keyword>
<evidence type="ECO:0000256" key="6">
    <source>
        <dbReference type="ARBA" id="ARBA00022989"/>
    </source>
</evidence>
<dbReference type="InterPro" id="IPR045335">
    <property type="entry name" value="FtsQ_C_sf"/>
</dbReference>
<organism evidence="12 13">
    <name type="scientific">Cellvibrio zantedeschiae</name>
    <dbReference type="NCBI Taxonomy" id="1237077"/>
    <lineage>
        <taxon>Bacteria</taxon>
        <taxon>Pseudomonadati</taxon>
        <taxon>Pseudomonadota</taxon>
        <taxon>Gammaproteobacteria</taxon>
        <taxon>Cellvibrionales</taxon>
        <taxon>Cellvibrionaceae</taxon>
        <taxon>Cellvibrio</taxon>
    </lineage>
</organism>
<dbReference type="HAMAP" id="MF_00911">
    <property type="entry name" value="FtsQ_subfam"/>
    <property type="match status" value="1"/>
</dbReference>
<sequence>MKNKPPQTDRPIVSDRLVGANRLFERDVLLQESPRRESRAKASIIGDKKLTARDAVSTKKMDSKSEAPKQSRLLGRGATPKEKAAPLERSRVVFDDPIMARSETNLRREKGYSKVSPQGGKTASPSSAKMTAVEEVRAKVSRKIIYRGLGLGLLLTTFAGLAYFVADPLAHLLDRPLKSVAVEGQFQYLPKDRAMELIEKEIDGDFLQLNLARLKSELQEDPWVDHVYLSRRWPDTLVVKIAEQTPIARWDANGFLNQRGEIIRVKETDKLSGLPWLQGNEINAREIMQQYQDLSTLLRSRGLEIVALKCDNKKSWRLTLKNEKEIAIGREEVMEKLRRFVTVYDKFLSSVWSDVKAIDVRYSNGVSVQWIPDSETAKKYLKAEITASQK</sequence>
<dbReference type="InterPro" id="IPR005548">
    <property type="entry name" value="Cell_div_FtsQ/DivIB_C"/>
</dbReference>
<keyword evidence="8 9" id="KW-0131">Cell cycle</keyword>
<dbReference type="EMBL" id="BMYZ01000001">
    <property type="protein sequence ID" value="GGY62792.1"/>
    <property type="molecule type" value="Genomic_DNA"/>
</dbReference>
<comment type="caution">
    <text evidence="12">The sequence shown here is derived from an EMBL/GenBank/DDBJ whole genome shotgun (WGS) entry which is preliminary data.</text>
</comment>
<keyword evidence="7 9" id="KW-0472">Membrane</keyword>
<proteinExistence type="inferred from homology"/>
<comment type="subunit">
    <text evidence="9">Part of a complex composed of FtsB, FtsL and FtsQ.</text>
</comment>
<dbReference type="InterPro" id="IPR026579">
    <property type="entry name" value="FtsQ"/>
</dbReference>
<dbReference type="InterPro" id="IPR013685">
    <property type="entry name" value="POTRA_FtsQ_type"/>
</dbReference>
<keyword evidence="3 9" id="KW-0997">Cell inner membrane</keyword>
<keyword evidence="4 9" id="KW-0132">Cell division</keyword>
<dbReference type="Pfam" id="PF08478">
    <property type="entry name" value="POTRA_1"/>
    <property type="match status" value="1"/>
</dbReference>
<comment type="similarity">
    <text evidence="9">Belongs to the FtsQ/DivIB family. FtsQ subfamily.</text>
</comment>
<feature type="region of interest" description="Disordered" evidence="10">
    <location>
        <begin position="105"/>
        <end position="128"/>
    </location>
</feature>
<protein>
    <recommendedName>
        <fullName evidence="9">Cell division protein FtsQ</fullName>
    </recommendedName>
</protein>
<evidence type="ECO:0000256" key="5">
    <source>
        <dbReference type="ARBA" id="ARBA00022692"/>
    </source>
</evidence>
<reference evidence="13" key="1">
    <citation type="journal article" date="2019" name="Int. J. Syst. Evol. Microbiol.">
        <title>The Global Catalogue of Microorganisms (GCM) 10K type strain sequencing project: providing services to taxonomists for standard genome sequencing and annotation.</title>
        <authorList>
            <consortium name="The Broad Institute Genomics Platform"/>
            <consortium name="The Broad Institute Genome Sequencing Center for Infectious Disease"/>
            <person name="Wu L."/>
            <person name="Ma J."/>
        </authorList>
    </citation>
    <scope>NUCLEOTIDE SEQUENCE [LARGE SCALE GENOMIC DNA]</scope>
    <source>
        <strain evidence="13">KCTC 32239</strain>
    </source>
</reference>
<name>A0ABQ3AR40_9GAMM</name>
<keyword evidence="13" id="KW-1185">Reference proteome</keyword>
<dbReference type="Gene3D" id="3.10.20.310">
    <property type="entry name" value="membrane protein fhac"/>
    <property type="match status" value="1"/>
</dbReference>
<evidence type="ECO:0000256" key="9">
    <source>
        <dbReference type="HAMAP-Rule" id="MF_00911"/>
    </source>
</evidence>
<gene>
    <name evidence="9" type="primary">ftsQ</name>
    <name evidence="12" type="ORF">GCM10011613_02900</name>
</gene>
<dbReference type="PROSITE" id="PS51779">
    <property type="entry name" value="POTRA"/>
    <property type="match status" value="1"/>
</dbReference>
<feature type="region of interest" description="Disordered" evidence="10">
    <location>
        <begin position="32"/>
        <end position="87"/>
    </location>
</feature>
<evidence type="ECO:0000256" key="8">
    <source>
        <dbReference type="ARBA" id="ARBA00023306"/>
    </source>
</evidence>
<evidence type="ECO:0000256" key="3">
    <source>
        <dbReference type="ARBA" id="ARBA00022519"/>
    </source>
</evidence>
<feature type="domain" description="POTRA" evidence="11">
    <location>
        <begin position="175"/>
        <end position="244"/>
    </location>
</feature>
<comment type="function">
    <text evidence="9">Essential cell division protein. May link together the upstream cell division proteins, which are predominantly cytoplasmic, with the downstream cell division proteins, which are predominantly periplasmic. May control correct divisome assembly.</text>
</comment>
<evidence type="ECO:0000313" key="13">
    <source>
        <dbReference type="Proteomes" id="UP000619761"/>
    </source>
</evidence>
<dbReference type="Gene3D" id="3.40.50.11690">
    <property type="entry name" value="Cell division protein FtsQ/DivIB"/>
    <property type="match status" value="1"/>
</dbReference>
<evidence type="ECO:0000256" key="2">
    <source>
        <dbReference type="ARBA" id="ARBA00022475"/>
    </source>
</evidence>
<keyword evidence="2 9" id="KW-1003">Cell membrane</keyword>
<keyword evidence="5 9" id="KW-0812">Transmembrane</keyword>
<dbReference type="Pfam" id="PF03799">
    <property type="entry name" value="FtsQ_DivIB_C"/>
    <property type="match status" value="1"/>
</dbReference>
<dbReference type="Proteomes" id="UP000619761">
    <property type="component" value="Unassembled WGS sequence"/>
</dbReference>
<dbReference type="InterPro" id="IPR034746">
    <property type="entry name" value="POTRA"/>
</dbReference>
<dbReference type="PANTHER" id="PTHR35851">
    <property type="entry name" value="CELL DIVISION PROTEIN FTSQ"/>
    <property type="match status" value="1"/>
</dbReference>
<accession>A0ABQ3AR40</accession>
<evidence type="ECO:0000256" key="4">
    <source>
        <dbReference type="ARBA" id="ARBA00022618"/>
    </source>
</evidence>
<evidence type="ECO:0000256" key="7">
    <source>
        <dbReference type="ARBA" id="ARBA00023136"/>
    </source>
</evidence>
<evidence type="ECO:0000313" key="12">
    <source>
        <dbReference type="EMBL" id="GGY62792.1"/>
    </source>
</evidence>
<evidence type="ECO:0000259" key="11">
    <source>
        <dbReference type="PROSITE" id="PS51779"/>
    </source>
</evidence>
<feature type="transmembrane region" description="Helical" evidence="9">
    <location>
        <begin position="144"/>
        <end position="166"/>
    </location>
</feature>
<evidence type="ECO:0000256" key="1">
    <source>
        <dbReference type="ARBA" id="ARBA00004370"/>
    </source>
</evidence>
<dbReference type="PANTHER" id="PTHR35851:SF1">
    <property type="entry name" value="CELL DIVISION PROTEIN FTSQ"/>
    <property type="match status" value="1"/>
</dbReference>
<evidence type="ECO:0000256" key="10">
    <source>
        <dbReference type="SAM" id="MobiDB-lite"/>
    </source>
</evidence>
<feature type="compositionally biased region" description="Polar residues" evidence="10">
    <location>
        <begin position="115"/>
        <end position="128"/>
    </location>
</feature>
<feature type="compositionally biased region" description="Basic and acidic residues" evidence="10">
    <location>
        <begin position="32"/>
        <end position="69"/>
    </location>
</feature>
<comment type="subcellular location">
    <subcellularLocation>
        <location evidence="9">Cell inner membrane</location>
        <topology evidence="9">Single-pass type II membrane protein</topology>
    </subcellularLocation>
    <subcellularLocation>
        <location evidence="1">Membrane</location>
    </subcellularLocation>
    <text evidence="9">Localizes to the division septum.</text>
</comment>
<dbReference type="RefSeq" id="WP_229837564.1">
    <property type="nucleotide sequence ID" value="NZ_BMYZ01000001.1"/>
</dbReference>